<dbReference type="EMBL" id="DVNM01000012">
    <property type="protein sequence ID" value="HIU68714.1"/>
    <property type="molecule type" value="Genomic_DNA"/>
</dbReference>
<keyword evidence="5 7" id="KW-1133">Transmembrane helix</keyword>
<keyword evidence="6 7" id="KW-0472">Membrane</keyword>
<protein>
    <submittedName>
        <fullName evidence="8">MATE family efflux transporter</fullName>
    </submittedName>
</protein>
<name>A0A9D1MU60_9FIRM</name>
<feature type="transmembrane region" description="Helical" evidence="7">
    <location>
        <begin position="194"/>
        <end position="217"/>
    </location>
</feature>
<accession>A0A9D1MU60</accession>
<dbReference type="AlphaFoldDB" id="A0A9D1MU60"/>
<organism evidence="8 9">
    <name type="scientific">Candidatus Scybalenecus merdavium</name>
    <dbReference type="NCBI Taxonomy" id="2840939"/>
    <lineage>
        <taxon>Bacteria</taxon>
        <taxon>Bacillati</taxon>
        <taxon>Bacillota</taxon>
        <taxon>Clostridia</taxon>
        <taxon>Eubacteriales</taxon>
        <taxon>Oscillospiraceae</taxon>
        <taxon>Oscillospiraceae incertae sedis</taxon>
        <taxon>Candidatus Scybalenecus</taxon>
    </lineage>
</organism>
<dbReference type="InterPro" id="IPR048279">
    <property type="entry name" value="MdtK-like"/>
</dbReference>
<evidence type="ECO:0000313" key="8">
    <source>
        <dbReference type="EMBL" id="HIU68714.1"/>
    </source>
</evidence>
<evidence type="ECO:0000313" key="9">
    <source>
        <dbReference type="Proteomes" id="UP000824125"/>
    </source>
</evidence>
<dbReference type="Pfam" id="PF01554">
    <property type="entry name" value="MatE"/>
    <property type="match status" value="2"/>
</dbReference>
<keyword evidence="2" id="KW-0813">Transport</keyword>
<dbReference type="GO" id="GO:0005886">
    <property type="term" value="C:plasma membrane"/>
    <property type="evidence" value="ECO:0007669"/>
    <property type="project" value="UniProtKB-SubCell"/>
</dbReference>
<dbReference type="NCBIfam" id="TIGR00797">
    <property type="entry name" value="matE"/>
    <property type="match status" value="1"/>
</dbReference>
<evidence type="ECO:0000256" key="5">
    <source>
        <dbReference type="ARBA" id="ARBA00022989"/>
    </source>
</evidence>
<feature type="transmembrane region" description="Helical" evidence="7">
    <location>
        <begin position="316"/>
        <end position="338"/>
    </location>
</feature>
<keyword evidence="4 7" id="KW-0812">Transmembrane</keyword>
<reference evidence="8" key="1">
    <citation type="submission" date="2020-10" db="EMBL/GenBank/DDBJ databases">
        <authorList>
            <person name="Gilroy R."/>
        </authorList>
    </citation>
    <scope>NUCLEOTIDE SEQUENCE</scope>
    <source>
        <strain evidence="8">CHK176-6737</strain>
    </source>
</reference>
<evidence type="ECO:0000256" key="6">
    <source>
        <dbReference type="ARBA" id="ARBA00023136"/>
    </source>
</evidence>
<feature type="transmembrane region" description="Helical" evidence="7">
    <location>
        <begin position="358"/>
        <end position="379"/>
    </location>
</feature>
<keyword evidence="3" id="KW-1003">Cell membrane</keyword>
<feature type="transmembrane region" description="Helical" evidence="7">
    <location>
        <begin position="94"/>
        <end position="118"/>
    </location>
</feature>
<evidence type="ECO:0000256" key="1">
    <source>
        <dbReference type="ARBA" id="ARBA00004651"/>
    </source>
</evidence>
<evidence type="ECO:0000256" key="7">
    <source>
        <dbReference type="SAM" id="Phobius"/>
    </source>
</evidence>
<dbReference type="GO" id="GO:0042910">
    <property type="term" value="F:xenobiotic transmembrane transporter activity"/>
    <property type="evidence" value="ECO:0007669"/>
    <property type="project" value="InterPro"/>
</dbReference>
<dbReference type="GO" id="GO:0015297">
    <property type="term" value="F:antiporter activity"/>
    <property type="evidence" value="ECO:0007669"/>
    <property type="project" value="InterPro"/>
</dbReference>
<comment type="caution">
    <text evidence="8">The sequence shown here is derived from an EMBL/GenBank/DDBJ whole genome shotgun (WGS) entry which is preliminary data.</text>
</comment>
<evidence type="ECO:0000256" key="4">
    <source>
        <dbReference type="ARBA" id="ARBA00022692"/>
    </source>
</evidence>
<dbReference type="InterPro" id="IPR002528">
    <property type="entry name" value="MATE_fam"/>
</dbReference>
<dbReference type="PIRSF" id="PIRSF006603">
    <property type="entry name" value="DinF"/>
    <property type="match status" value="1"/>
</dbReference>
<gene>
    <name evidence="8" type="ORF">IAD23_02000</name>
</gene>
<evidence type="ECO:0000256" key="3">
    <source>
        <dbReference type="ARBA" id="ARBA00022475"/>
    </source>
</evidence>
<feature type="transmembrane region" description="Helical" evidence="7">
    <location>
        <begin position="168"/>
        <end position="188"/>
    </location>
</feature>
<dbReference type="InterPro" id="IPR051327">
    <property type="entry name" value="MATE_MepA_subfamily"/>
</dbReference>
<dbReference type="PANTHER" id="PTHR43823:SF3">
    <property type="entry name" value="MULTIDRUG EXPORT PROTEIN MEPA"/>
    <property type="match status" value="1"/>
</dbReference>
<dbReference type="PANTHER" id="PTHR43823">
    <property type="entry name" value="SPORULATION PROTEIN YKVU"/>
    <property type="match status" value="1"/>
</dbReference>
<comment type="subcellular location">
    <subcellularLocation>
        <location evidence="1">Cell membrane</location>
        <topology evidence="1">Multi-pass membrane protein</topology>
    </subcellularLocation>
</comment>
<proteinExistence type="predicted"/>
<evidence type="ECO:0000256" key="2">
    <source>
        <dbReference type="ARBA" id="ARBA00022448"/>
    </source>
</evidence>
<feature type="transmembrane region" description="Helical" evidence="7">
    <location>
        <begin position="138"/>
        <end position="156"/>
    </location>
</feature>
<reference evidence="8" key="2">
    <citation type="journal article" date="2021" name="PeerJ">
        <title>Extensive microbial diversity within the chicken gut microbiome revealed by metagenomics and culture.</title>
        <authorList>
            <person name="Gilroy R."/>
            <person name="Ravi A."/>
            <person name="Getino M."/>
            <person name="Pursley I."/>
            <person name="Horton D.L."/>
            <person name="Alikhan N.F."/>
            <person name="Baker D."/>
            <person name="Gharbi K."/>
            <person name="Hall N."/>
            <person name="Watson M."/>
            <person name="Adriaenssens E.M."/>
            <person name="Foster-Nyarko E."/>
            <person name="Jarju S."/>
            <person name="Secka A."/>
            <person name="Antonio M."/>
            <person name="Oren A."/>
            <person name="Chaudhuri R.R."/>
            <person name="La Ragione R."/>
            <person name="Hildebrand F."/>
            <person name="Pallen M.J."/>
        </authorList>
    </citation>
    <scope>NUCLEOTIDE SEQUENCE</scope>
    <source>
        <strain evidence="8">CHK176-6737</strain>
    </source>
</reference>
<sequence>MEKQTKKEKMLSAPVRALILRQAGPTIAAMLVSASYNMADTFFVGRVDDAATAAVSAAFSAMTLLQAVGYCLGQGSGIYISEKLGRGEEEKAGAMASFAFYAAVAFGVLAAAGGLLGADALAGLLGAADSFRPETAAYLRWLLLGAPFILGSFVLSNQLRFQGASFGAMLGISAGAVLNVALDWLFVWRFGWGAGGAGAATAAGQAVAFLLLLFIVFKNGGLRPALKQAKPQKAYALAVTKSGFPSFARQGVITAAGIAQNFAVRPFGEAAVAGIGVFSRVTFVLIACVIGFGQGFQPVCGFNWGAGKRERVRRGYWFCVWVTTAFLAAGSVLLYLFAPQVAAFFRASDEVIAPAVQAIRFQCVVFASFGYACVSNMLLQSLGQTGRATFLALCRQGVFYIPLLFLLPRFLGFTGIALAQPAADVLTFLATLLLAPPTVRRLKEKEAENT</sequence>
<dbReference type="Proteomes" id="UP000824125">
    <property type="component" value="Unassembled WGS sequence"/>
</dbReference>